<evidence type="ECO:0000313" key="2">
    <source>
        <dbReference type="EMBL" id="AQQ72788.1"/>
    </source>
</evidence>
<reference evidence="2" key="1">
    <citation type="journal article" date="2017" name="Genome Biol. Evol.">
        <title>The mitochondrial genome of the guanaco louse, Microthoracius praelongiceps: insights into the ancestral mitochondrial karyotype of sucking lice (Anoplura, Insecta).</title>
        <authorList>
            <person name="Shao R."/>
            <person name="Li H."/>
            <person name="Barker S.C."/>
            <person name="Song S."/>
        </authorList>
    </citation>
    <scope>NUCLEOTIDE SEQUENCE</scope>
</reference>
<name>A0A1S5XVR0_9NEOP</name>
<feature type="transmembrane region" description="Helical" evidence="1">
    <location>
        <begin position="7"/>
        <end position="30"/>
    </location>
</feature>
<dbReference type="EMBL" id="KX090378">
    <property type="protein sequence ID" value="AQQ72788.1"/>
    <property type="molecule type" value="Genomic_DNA"/>
</dbReference>
<protein>
    <submittedName>
        <fullName evidence="2">ATP synthase protein 8</fullName>
    </submittedName>
</protein>
<keyword evidence="1" id="KW-0812">Transmembrane</keyword>
<evidence type="ECO:0000256" key="1">
    <source>
        <dbReference type="SAM" id="Phobius"/>
    </source>
</evidence>
<geneLocation type="mitochondrion" evidence="2"/>
<keyword evidence="1" id="KW-0472">Membrane</keyword>
<accession>A0A1S5XVR0</accession>
<proteinExistence type="predicted"/>
<keyword evidence="1" id="KW-1133">Transmembrane helix</keyword>
<keyword evidence="2" id="KW-0496">Mitochondrion</keyword>
<organism evidence="2">
    <name type="scientific">Microthoracius praelongiceps</name>
    <dbReference type="NCBI Taxonomy" id="1958934"/>
    <lineage>
        <taxon>Eukaryota</taxon>
        <taxon>Metazoa</taxon>
        <taxon>Ecdysozoa</taxon>
        <taxon>Arthropoda</taxon>
        <taxon>Hexapoda</taxon>
        <taxon>Insecta</taxon>
        <taxon>Pterygota</taxon>
        <taxon>Neoptera</taxon>
        <taxon>Paraneoptera</taxon>
        <taxon>Psocodea</taxon>
        <taxon>Troctomorpha</taxon>
        <taxon>Phthiraptera</taxon>
        <taxon>Anoplura</taxon>
        <taxon>Microthoraciidae</taxon>
        <taxon>Microthoracius</taxon>
    </lineage>
</organism>
<gene>
    <name evidence="2" type="primary">atp8</name>
</gene>
<sequence length="57" mass="6759">MPQMSPMFWSFYFIVFIMLLYSSMSMSYFMTLPLESSEVSETRVAMNPKSWISKNDL</sequence>
<dbReference type="AlphaFoldDB" id="A0A1S5XVR0"/>